<dbReference type="OrthoDB" id="205546at2759"/>
<evidence type="ECO:0000313" key="2">
    <source>
        <dbReference type="EMBL" id="EMG47253.1"/>
    </source>
</evidence>
<protein>
    <submittedName>
        <fullName evidence="2">Sterol biosynthesis regulatory protein, putative</fullName>
    </submittedName>
</protein>
<comment type="caution">
    <text evidence="2">The sequence shown here is derived from an EMBL/GenBank/DDBJ whole genome shotgun (WGS) entry which is preliminary data.</text>
</comment>
<keyword evidence="3" id="KW-1185">Reference proteome</keyword>
<sequence>MSIRRSAINRNATEEEGGPIQSPSVLNLTQPELYGIYNNDENISKEFVEDSSEIEKIKTRDLNHGAKSSSK</sequence>
<organism evidence="2 3">
    <name type="scientific">Candida maltosa (strain Xu316)</name>
    <name type="common">Yeast</name>
    <dbReference type="NCBI Taxonomy" id="1245528"/>
    <lineage>
        <taxon>Eukaryota</taxon>
        <taxon>Fungi</taxon>
        <taxon>Dikarya</taxon>
        <taxon>Ascomycota</taxon>
        <taxon>Saccharomycotina</taxon>
        <taxon>Pichiomycetes</taxon>
        <taxon>Debaryomycetaceae</taxon>
        <taxon>Candida/Lodderomyces clade</taxon>
        <taxon>Candida</taxon>
    </lineage>
</organism>
<reference evidence="2 3" key="1">
    <citation type="submission" date="2013-02" db="EMBL/GenBank/DDBJ databases">
        <title>Genome sequence of Candida maltosa Xu316, a potential industrial strain for xylitol and ethanol production.</title>
        <authorList>
            <person name="Yu J."/>
            <person name="Wang Q."/>
            <person name="Geng X."/>
            <person name="Bao W."/>
            <person name="He P."/>
            <person name="Cai J."/>
        </authorList>
    </citation>
    <scope>NUCLEOTIDE SEQUENCE [LARGE SCALE GENOMIC DNA]</scope>
    <source>
        <strain evidence="3">Xu316</strain>
    </source>
</reference>
<name>M3J5C1_CANMX</name>
<evidence type="ECO:0000313" key="3">
    <source>
        <dbReference type="Proteomes" id="UP000011777"/>
    </source>
</evidence>
<dbReference type="AlphaFoldDB" id="M3J5C1"/>
<dbReference type="EMBL" id="AOGT01001657">
    <property type="protein sequence ID" value="EMG47253.1"/>
    <property type="molecule type" value="Genomic_DNA"/>
</dbReference>
<feature type="region of interest" description="Disordered" evidence="1">
    <location>
        <begin position="1"/>
        <end position="26"/>
    </location>
</feature>
<accession>M3J5C1</accession>
<evidence type="ECO:0000256" key="1">
    <source>
        <dbReference type="SAM" id="MobiDB-lite"/>
    </source>
</evidence>
<dbReference type="STRING" id="1245528.M3J5C1"/>
<proteinExistence type="predicted"/>
<gene>
    <name evidence="2" type="ORF">G210_2444</name>
</gene>
<dbReference type="Proteomes" id="UP000011777">
    <property type="component" value="Unassembled WGS sequence"/>
</dbReference>
<dbReference type="HOGENOM" id="CLU_2739774_0_0_1"/>